<keyword evidence="3" id="KW-1185">Reference proteome</keyword>
<keyword evidence="1" id="KW-1133">Transmembrane helix</keyword>
<sequence length="69" mass="7878">MTSAPAWIIALHYFFVIVTLPGVCTAIFRKQRLINRTGHGSLPALYSVAGFLYLLFWWILILPKKTRAN</sequence>
<evidence type="ECO:0000256" key="1">
    <source>
        <dbReference type="SAM" id="Phobius"/>
    </source>
</evidence>
<reference evidence="2 3" key="1">
    <citation type="submission" date="2022-05" db="EMBL/GenBank/DDBJ databases">
        <title>Sporolactobacillus sp nov CPB3-1, isolated from tree bark (Mangifera indica L.).</title>
        <authorList>
            <person name="Phuengjayaem S."/>
            <person name="Tanasupawat S."/>
        </authorList>
    </citation>
    <scope>NUCLEOTIDE SEQUENCE [LARGE SCALE GENOMIC DNA]</scope>
    <source>
        <strain evidence="2 3">CPB3-1</strain>
    </source>
</reference>
<proteinExistence type="predicted"/>
<evidence type="ECO:0000313" key="3">
    <source>
        <dbReference type="Proteomes" id="UP001203004"/>
    </source>
</evidence>
<evidence type="ECO:0000313" key="2">
    <source>
        <dbReference type="EMBL" id="MCL1631483.1"/>
    </source>
</evidence>
<keyword evidence="1" id="KW-0472">Membrane</keyword>
<feature type="transmembrane region" description="Helical" evidence="1">
    <location>
        <begin position="6"/>
        <end position="28"/>
    </location>
</feature>
<name>A0ABT0MA72_9BACL</name>
<dbReference type="RefSeq" id="WP_249099551.1">
    <property type="nucleotide sequence ID" value="NZ_JAMAST010000004.1"/>
</dbReference>
<dbReference type="Proteomes" id="UP001203004">
    <property type="component" value="Unassembled WGS sequence"/>
</dbReference>
<organism evidence="2 3">
    <name type="scientific">Sporolactobacillus mangiferae</name>
    <dbReference type="NCBI Taxonomy" id="2940498"/>
    <lineage>
        <taxon>Bacteria</taxon>
        <taxon>Bacillati</taxon>
        <taxon>Bacillota</taxon>
        <taxon>Bacilli</taxon>
        <taxon>Bacillales</taxon>
        <taxon>Sporolactobacillaceae</taxon>
        <taxon>Sporolactobacillus</taxon>
    </lineage>
</organism>
<dbReference type="EMBL" id="JAMAST010000004">
    <property type="protein sequence ID" value="MCL1631483.1"/>
    <property type="molecule type" value="Genomic_DNA"/>
</dbReference>
<accession>A0ABT0MA72</accession>
<comment type="caution">
    <text evidence="2">The sequence shown here is derived from an EMBL/GenBank/DDBJ whole genome shotgun (WGS) entry which is preliminary data.</text>
</comment>
<keyword evidence="1" id="KW-0812">Transmembrane</keyword>
<protein>
    <recommendedName>
        <fullName evidence="4">DUF2306 domain-containing protein</fullName>
    </recommendedName>
</protein>
<feature type="transmembrane region" description="Helical" evidence="1">
    <location>
        <begin position="40"/>
        <end position="60"/>
    </location>
</feature>
<evidence type="ECO:0008006" key="4">
    <source>
        <dbReference type="Google" id="ProtNLM"/>
    </source>
</evidence>
<gene>
    <name evidence="2" type="ORF">M3N64_05905</name>
</gene>